<evidence type="ECO:0000313" key="2">
    <source>
        <dbReference type="EMBL" id="TYJ58370.1"/>
    </source>
</evidence>
<evidence type="ECO:0000256" key="1">
    <source>
        <dbReference type="SAM" id="MobiDB-lite"/>
    </source>
</evidence>
<keyword evidence="3" id="KW-1185">Reference proteome</keyword>
<dbReference type="SUPFAM" id="SSF57889">
    <property type="entry name" value="Cysteine-rich domain"/>
    <property type="match status" value="1"/>
</dbReference>
<feature type="region of interest" description="Disordered" evidence="1">
    <location>
        <begin position="392"/>
        <end position="411"/>
    </location>
</feature>
<feature type="compositionally biased region" description="Low complexity" evidence="1">
    <location>
        <begin position="52"/>
        <end position="81"/>
    </location>
</feature>
<comment type="caution">
    <text evidence="2">The sequence shown here is derived from an EMBL/GenBank/DDBJ whole genome shotgun (WGS) entry which is preliminary data.</text>
</comment>
<name>A0A5D3B814_9TREE</name>
<evidence type="ECO:0000313" key="3">
    <source>
        <dbReference type="Proteomes" id="UP000322245"/>
    </source>
</evidence>
<dbReference type="Proteomes" id="UP000322245">
    <property type="component" value="Unassembled WGS sequence"/>
</dbReference>
<protein>
    <recommendedName>
        <fullName evidence="4">Phorbol-ester/DAG-type domain-containing protein</fullName>
    </recommendedName>
</protein>
<feature type="region of interest" description="Disordered" evidence="1">
    <location>
        <begin position="1"/>
        <end position="92"/>
    </location>
</feature>
<reference evidence="2 3" key="1">
    <citation type="submission" date="2017-05" db="EMBL/GenBank/DDBJ databases">
        <title>The Genome Sequence of Tsuchiyaea wingfieldii DSM 27421.</title>
        <authorList>
            <person name="Cuomo C."/>
            <person name="Passer A."/>
            <person name="Billmyre B."/>
            <person name="Heitman J."/>
        </authorList>
    </citation>
    <scope>NUCLEOTIDE SEQUENCE [LARGE SCALE GENOMIC DNA]</scope>
    <source>
        <strain evidence="2 3">DSM 27421</strain>
    </source>
</reference>
<dbReference type="EMBL" id="NIDF01000005">
    <property type="protein sequence ID" value="TYJ58370.1"/>
    <property type="molecule type" value="Genomic_DNA"/>
</dbReference>
<dbReference type="Gene3D" id="3.30.60.20">
    <property type="match status" value="1"/>
</dbReference>
<dbReference type="InterPro" id="IPR046349">
    <property type="entry name" value="C1-like_sf"/>
</dbReference>
<proteinExistence type="predicted"/>
<sequence>MLGVPSTATDNDGRRALGIRPGGHPLPRLQIDPNPFVDIPPSPTLDYPPSPLSTSSSRHSSSPQALRSPSSPDISKFSSRRATLGRRPTISARKAQQISNYRGLYETQKMLSHLLDKLEQREPAPDILARAVIAARQASGLPKGKGKGKVLKMGQALAAAATHSGSAAHKRHVSVPVGGIGSEDFQEQIVLDEGDWDTEATFNLVQQTRDLFVLAERQDLDLFAENGEADRPIVDATPVKNKKGRAGRFSSVSPSAFKGSNAMSYEADTSMASTSVPRASTSTIPSMSGSYLLERALSALHSLISIDCLHRIHLFHPLCPPNALQAACLDIASYLYMKCDVETKVKVVGMVVDGLYGMGEGMGEKVYEWLEGRMENLLRILAKQRGEVSEKQEANVDWTDPFSKPPTATTDNHLPTFAISTESPDMDNPKSTGPGWKQFSPTSPQFSFFPDQLPGLLSIQAMRDASPTAVQIAALVPRILMAISCTIDLAGSKLTMIHRVHRLLTIILSAKPDSPLDLLSIIAYAPPAPRRTATELLATFYPNVMGHNTIARRLASTTYASQRTKWETGQFSALGEDDTEGHHFVPWRISSKEHSSLGAIKCLVCEGEIHDFGIRCTMCREHRHLRCYTTTRSSRGPGGFTYDVMIITPTSSSSHLVHVKFGYSAPTLEEELLSPRFTAVRKAGQHTLRLVNLFTLSLCGECRLPLWGTTRQAYACESGCQRLYHVECLGHMDNSQCRHGKEVVVDEISGESNNPFTITQESLDQDFSKHCQGLRLSQSEMESVSFDEVAVLFGALWLQYQLVKNGLSTGSLRIAGEASSSDGKTKTTDPLNLRPVLKMYEDYLQVQEEEVSGAMCDFKHVAGLEKPLGTGYLFSEKFLAYCTALIRAPSSESPHSHGNPGEGLLTPQGLPAPNNDVFEEEAGNCYERLPLSFIYETLKSDLFLTSPYSLAAFVNQLIMTGLLSLPPHSPLRHDNLSQSRQNQASFSLPLLMDSAPTTELLVLAIESLLDDLDLTMNEQGVRLMVDRAWPSLLCAPYALERLGKAAVGWIMAEEDCLRELITSYASKHRRIPGVRPSPGSLKGSIDAYKNDRQQIRSTYVRDWCKDLHDQDPGMYAHIVYEQCKLAAGNAAAEDSGGANQQQMASKIAGIAANKMAVMAEAGVLFSTVMELLTAWLEDLGPLADHDVAYRSLPRLLSHQPSDSPDIFALSASTTMSNPSDFARVCRWMRVLSFSGAEIPWELLQVLIDQQVKFGVDVPPEASLDLVIAVSANGAPLEPKMFAGLCSIMATTVFDNIDPGPGDLGRLEFELIKRTMVLVLKAYGVISEDVSDTVLGGIGQQMKQSMSMGMRRGTMFSFVRFPLDARMTLAAADLLERTTCPCEIVLDFIWLLSTKAINVDDPVGFLHHTCERLYVIFWPLIARPVSRRSRARVLLRLLSVNATPLVKLIHAQLDTSREERTIVRERLLTLILELADSSINHDLVNWRSSAVALILVFFDVLLDNREVIPDNLVVHKSLLPTHLKAISLCFEEYLVKNSDENRLVLLTRLSRLRLALPQWAVISWESIEEILAEEVTSMSQFQPARKSSADTGLTDSQDVTYALAALGLQMLASGVVVSWVTAQRFQQRVVALASASSASPSAFTSTMLPALRAVLDSPAKILITGHTFETKTRNTASVGSLFVPVTIDLVDDLNAYDHLTQRLLLDVLMVVFFKQNVNRVELAALTCVQQVADFVSLNDCSENRLLGIQILQTAVEKVDRDKIIRAVPPIFNTLALVIVNEINAEYGDSAVTDQSKVFLRSIIKSFGRSGLYLQLFRASRRMYFNESERQWLSPKPATESNLCKALQILYAAEQAEGLAQVGIFDNLFHDLLDLTRRPRDQVIQILESFARFVAELCIDLTVEAANDFGSFISRLSKHIAEWGYDYDPNPMLQSCAKVMDLSPSSTLVPLLSQIATILNQCLCHFGVTRQTTLKLLGAGQRASARAGVENQIKSVLLNVASTAVDGLAVPPVSLHALLKLLNTDLFPQLSPTSKAGPEHHRVLAESGSGCVNILFRGHQTMTSALLTAELLLDILVEAGTLLCQGEIIIPGTIGRNLTQLTMNAASIQLRSLLFLLLASTNVSMGTSRSRLFALYPLLARATSLSLRASADYMSIQDAEGTGASILSLVFMTLRVAFLAVTDKAAMDAGGIFESQKDDVLDEFWARVWPDWNRLFALSFDPKCINGALRSVTHSVFLDLLVFLGAVQSPILIRHGEALTVTLAMLAKYQDSQGTTTTAKMQKAGLVVENAGILGLSSNVMVNTAAVLKQLREDLLATERIQVLNR</sequence>
<gene>
    <name evidence="2" type="ORF">B9479_000916</name>
</gene>
<accession>A0A5D3B814</accession>
<evidence type="ECO:0008006" key="4">
    <source>
        <dbReference type="Google" id="ProtNLM"/>
    </source>
</evidence>
<feature type="compositionally biased region" description="Polar residues" evidence="1">
    <location>
        <begin position="1"/>
        <end position="10"/>
    </location>
</feature>
<feature type="compositionally biased region" description="Pro residues" evidence="1">
    <location>
        <begin position="38"/>
        <end position="51"/>
    </location>
</feature>
<feature type="region of interest" description="Disordered" evidence="1">
    <location>
        <begin position="891"/>
        <end position="911"/>
    </location>
</feature>
<organism evidence="2 3">
    <name type="scientific">Cryptococcus floricola</name>
    <dbReference type="NCBI Taxonomy" id="2591691"/>
    <lineage>
        <taxon>Eukaryota</taxon>
        <taxon>Fungi</taxon>
        <taxon>Dikarya</taxon>
        <taxon>Basidiomycota</taxon>
        <taxon>Agaricomycotina</taxon>
        <taxon>Tremellomycetes</taxon>
        <taxon>Tremellales</taxon>
        <taxon>Cryptococcaceae</taxon>
        <taxon>Cryptococcus</taxon>
    </lineage>
</organism>